<reference evidence="1 2" key="1">
    <citation type="submission" date="2023-11" db="EMBL/GenBank/DDBJ databases">
        <authorList>
            <person name="Cook R."/>
            <person name="Crisci M."/>
            <person name="Pye H."/>
            <person name="Adriaenssens E."/>
            <person name="Santini J."/>
        </authorList>
    </citation>
    <scope>NUCLEOTIDE SEQUENCE [LARGE SCALE GENOMIC DNA]</scope>
    <source>
        <strain evidence="1">Lak_Megaphage_RVC_JS4_GC31</strain>
    </source>
</reference>
<evidence type="ECO:0000313" key="2">
    <source>
        <dbReference type="Proteomes" id="UP001349343"/>
    </source>
</evidence>
<protein>
    <submittedName>
        <fullName evidence="1">Uncharacterized protein</fullName>
    </submittedName>
</protein>
<dbReference type="Proteomes" id="UP001349343">
    <property type="component" value="Segment"/>
</dbReference>
<dbReference type="EMBL" id="OR769222">
    <property type="protein sequence ID" value="WQJ52988.1"/>
    <property type="molecule type" value="Genomic_DNA"/>
</dbReference>
<evidence type="ECO:0000313" key="1">
    <source>
        <dbReference type="EMBL" id="WQJ52988.1"/>
    </source>
</evidence>
<accession>A0ABZ0Z1G9</accession>
<name>A0ABZ0Z1G9_9CAUD</name>
<organism evidence="1 2">
    <name type="scientific">phage Lak_Megaphage_RVC_JS4_GC31</name>
    <dbReference type="NCBI Taxonomy" id="3109228"/>
    <lineage>
        <taxon>Viruses</taxon>
        <taxon>Duplodnaviria</taxon>
        <taxon>Heunggongvirae</taxon>
        <taxon>Uroviricota</taxon>
        <taxon>Caudoviricetes</taxon>
        <taxon>Caudoviricetes code 15 clade</taxon>
    </lineage>
</organism>
<keyword evidence="2" id="KW-1185">Reference proteome</keyword>
<proteinExistence type="predicted"/>
<sequence length="266" mass="32288">MSCIDKTYVSSWEEWKELKDWVWDKKIELKNGFTCYPRNCMYYPDYDEKQVNEWLENVRQSNMKMYGYTYDVAIERSEIPFWNTPTYVDIWLIKNCPIEWVQDRLKYQYGGDSSIPGLTHYDTIKQGISEYDTYKRNGLGKNFKYKVIKKPTGRFLHKFHYIDRNENLRLYKDNKNSVWFVEVNDVKHPYNSDEYIHWCANDKHNFWTCYAEALPYTSSAMTIRCKQPSLKSIIRRIQKWDLPDGTQIKFANLRFNIEWIIIIKKK</sequence>